<evidence type="ECO:0000313" key="3">
    <source>
        <dbReference type="Proteomes" id="UP001595617"/>
    </source>
</evidence>
<comment type="caution">
    <text evidence="2">The sequence shown here is derived from an EMBL/GenBank/DDBJ whole genome shotgun (WGS) entry which is preliminary data.</text>
</comment>
<evidence type="ECO:0000313" key="2">
    <source>
        <dbReference type="EMBL" id="MFC3852427.1"/>
    </source>
</evidence>
<dbReference type="Pfam" id="PF04359">
    <property type="entry name" value="DUF493"/>
    <property type="match status" value="1"/>
</dbReference>
<dbReference type="PANTHER" id="PTHR38036">
    <property type="entry name" value="UPF0250 PROTEIN YBED"/>
    <property type="match status" value="1"/>
</dbReference>
<name>A0ABV7ZZ21_9GAMM</name>
<dbReference type="Gene3D" id="3.30.70.260">
    <property type="match status" value="1"/>
</dbReference>
<dbReference type="EMBL" id="JBHRYR010000002">
    <property type="protein sequence ID" value="MFC3852427.1"/>
    <property type="molecule type" value="Genomic_DNA"/>
</dbReference>
<reference evidence="3" key="1">
    <citation type="journal article" date="2019" name="Int. J. Syst. Evol. Microbiol.">
        <title>The Global Catalogue of Microorganisms (GCM) 10K type strain sequencing project: providing services to taxonomists for standard genome sequencing and annotation.</title>
        <authorList>
            <consortium name="The Broad Institute Genomics Platform"/>
            <consortium name="The Broad Institute Genome Sequencing Center for Infectious Disease"/>
            <person name="Wu L."/>
            <person name="Ma J."/>
        </authorList>
    </citation>
    <scope>NUCLEOTIDE SEQUENCE [LARGE SCALE GENOMIC DNA]</scope>
    <source>
        <strain evidence="3">IBRC 10765</strain>
    </source>
</reference>
<sequence length="90" mass="9899">MSQPEAPKIVFPCANYPVKVVGDQGESFKNDVFSVLAGLGIEHSTTRIREMPSKNDRFVALTIPITAESEQQLSDLNVALRKLPSVKMVI</sequence>
<dbReference type="Proteomes" id="UP001595617">
    <property type="component" value="Unassembled WGS sequence"/>
</dbReference>
<dbReference type="SUPFAM" id="SSF117991">
    <property type="entry name" value="YbeD/HP0495-like"/>
    <property type="match status" value="1"/>
</dbReference>
<gene>
    <name evidence="2" type="ORF">ACFOOG_06230</name>
</gene>
<dbReference type="InterPro" id="IPR027471">
    <property type="entry name" value="YbeD-like_sf"/>
</dbReference>
<dbReference type="RefSeq" id="WP_380694545.1">
    <property type="nucleotide sequence ID" value="NZ_JBHRYR010000002.1"/>
</dbReference>
<evidence type="ECO:0000256" key="1">
    <source>
        <dbReference type="ARBA" id="ARBA00008460"/>
    </source>
</evidence>
<organism evidence="2 3">
    <name type="scientific">Saccharospirillum mangrovi</name>
    <dbReference type="NCBI Taxonomy" id="2161747"/>
    <lineage>
        <taxon>Bacteria</taxon>
        <taxon>Pseudomonadati</taxon>
        <taxon>Pseudomonadota</taxon>
        <taxon>Gammaproteobacteria</taxon>
        <taxon>Oceanospirillales</taxon>
        <taxon>Saccharospirillaceae</taxon>
        <taxon>Saccharospirillum</taxon>
    </lineage>
</organism>
<keyword evidence="3" id="KW-1185">Reference proteome</keyword>
<proteinExistence type="inferred from homology"/>
<dbReference type="InterPro" id="IPR007454">
    <property type="entry name" value="UPF0250_YbeD-like"/>
</dbReference>
<dbReference type="PANTHER" id="PTHR38036:SF1">
    <property type="entry name" value="UPF0250 PROTEIN YBED"/>
    <property type="match status" value="1"/>
</dbReference>
<comment type="similarity">
    <text evidence="1">Belongs to the UPF0250 family.</text>
</comment>
<accession>A0ABV7ZZ21</accession>
<protein>
    <submittedName>
        <fullName evidence="2">YbeD family protein</fullName>
    </submittedName>
</protein>